<organism evidence="2 3">
    <name type="scientific">Rhodocytophaga aerolata</name>
    <dbReference type="NCBI Taxonomy" id="455078"/>
    <lineage>
        <taxon>Bacteria</taxon>
        <taxon>Pseudomonadati</taxon>
        <taxon>Bacteroidota</taxon>
        <taxon>Cytophagia</taxon>
        <taxon>Cytophagales</taxon>
        <taxon>Rhodocytophagaceae</taxon>
        <taxon>Rhodocytophaga</taxon>
    </lineage>
</organism>
<feature type="transmembrane region" description="Helical" evidence="1">
    <location>
        <begin position="45"/>
        <end position="67"/>
    </location>
</feature>
<accession>A0ABT8RI59</accession>
<protein>
    <recommendedName>
        <fullName evidence="4">PH domain-containing protein</fullName>
    </recommendedName>
</protein>
<evidence type="ECO:0000313" key="2">
    <source>
        <dbReference type="EMBL" id="MDO1451770.1"/>
    </source>
</evidence>
<comment type="caution">
    <text evidence="2">The sequence shown here is derived from an EMBL/GenBank/DDBJ whole genome shotgun (WGS) entry which is preliminary data.</text>
</comment>
<sequence length="156" mass="17860">MESSKNAYFTFKYGLLLLGVLFTLFPILCFVSLENITYNGKPGPPPLWDLVEIMLIGLLIIALNLLLQRKLYFASLGGQKVRLQNGKRVVEENWMEVDSVKLIPIVFPPLYKITFKNREGYFLFTSGQFGINLFGFTIDWSDMGSLIKKKKRELGI</sequence>
<evidence type="ECO:0000256" key="1">
    <source>
        <dbReference type="SAM" id="Phobius"/>
    </source>
</evidence>
<dbReference type="EMBL" id="JAUKPO010000090">
    <property type="protein sequence ID" value="MDO1451770.1"/>
    <property type="molecule type" value="Genomic_DNA"/>
</dbReference>
<proteinExistence type="predicted"/>
<evidence type="ECO:0000313" key="3">
    <source>
        <dbReference type="Proteomes" id="UP001168528"/>
    </source>
</evidence>
<feature type="transmembrane region" description="Helical" evidence="1">
    <location>
        <begin position="12"/>
        <end position="33"/>
    </location>
</feature>
<dbReference type="Proteomes" id="UP001168528">
    <property type="component" value="Unassembled WGS sequence"/>
</dbReference>
<keyword evidence="1" id="KW-1133">Transmembrane helix</keyword>
<name>A0ABT8RI59_9BACT</name>
<evidence type="ECO:0008006" key="4">
    <source>
        <dbReference type="Google" id="ProtNLM"/>
    </source>
</evidence>
<gene>
    <name evidence="2" type="ORF">Q0590_36185</name>
</gene>
<dbReference type="RefSeq" id="WP_302042567.1">
    <property type="nucleotide sequence ID" value="NZ_JAUKPO010000090.1"/>
</dbReference>
<keyword evidence="1" id="KW-0472">Membrane</keyword>
<keyword evidence="1" id="KW-0812">Transmembrane</keyword>
<keyword evidence="3" id="KW-1185">Reference proteome</keyword>
<reference evidence="2" key="1">
    <citation type="submission" date="2023-07" db="EMBL/GenBank/DDBJ databases">
        <title>The genome sequence of Rhodocytophaga aerolata KACC 12507.</title>
        <authorList>
            <person name="Zhang X."/>
        </authorList>
    </citation>
    <scope>NUCLEOTIDE SEQUENCE</scope>
    <source>
        <strain evidence="2">KACC 12507</strain>
    </source>
</reference>